<comment type="subcellular location">
    <subcellularLocation>
        <location evidence="2">Nucleus</location>
    </subcellularLocation>
</comment>
<dbReference type="Ensembl" id="ENSEBUT00000023405.1">
    <property type="protein sequence ID" value="ENSEBUP00000022829.1"/>
    <property type="gene ID" value="ENSEBUG00000014068.1"/>
</dbReference>
<reference evidence="9" key="2">
    <citation type="submission" date="2025-09" db="UniProtKB">
        <authorList>
            <consortium name="Ensembl"/>
        </authorList>
    </citation>
    <scope>IDENTIFICATION</scope>
</reference>
<comment type="function">
    <text evidence="1">Probably involved in transcriptional regulation.</text>
</comment>
<dbReference type="PANTHER" id="PTHR21277:SF5">
    <property type="entry name" value="TRANSCRIPTIONAL ADAPTER 1"/>
    <property type="match status" value="1"/>
</dbReference>
<keyword evidence="10" id="KW-1185">Reference proteome</keyword>
<dbReference type="GO" id="GO:0000124">
    <property type="term" value="C:SAGA complex"/>
    <property type="evidence" value="ECO:0007669"/>
    <property type="project" value="TreeGrafter"/>
</dbReference>
<dbReference type="GO" id="GO:0006357">
    <property type="term" value="P:regulation of transcription by RNA polymerase II"/>
    <property type="evidence" value="ECO:0007669"/>
    <property type="project" value="TreeGrafter"/>
</dbReference>
<comment type="similarity">
    <text evidence="3">Belongs to the TADA1 family.</text>
</comment>
<dbReference type="AlphaFoldDB" id="A0A8C4WZR3"/>
<evidence type="ECO:0000313" key="10">
    <source>
        <dbReference type="Proteomes" id="UP000694388"/>
    </source>
</evidence>
<reference evidence="9" key="1">
    <citation type="submission" date="2025-08" db="UniProtKB">
        <authorList>
            <consortium name="Ensembl"/>
        </authorList>
    </citation>
    <scope>IDENTIFICATION</scope>
</reference>
<dbReference type="GeneTree" id="ENSGT00390000011644"/>
<dbReference type="GO" id="GO:0003713">
    <property type="term" value="F:transcription coactivator activity"/>
    <property type="evidence" value="ECO:0007669"/>
    <property type="project" value="TreeGrafter"/>
</dbReference>
<dbReference type="PANTHER" id="PTHR21277">
    <property type="entry name" value="TRANSCRIPTIONAL ADAPTER 1"/>
    <property type="match status" value="1"/>
</dbReference>
<proteinExistence type="inferred from homology"/>
<dbReference type="InterPro" id="IPR024738">
    <property type="entry name" value="Hfi1/Tada1"/>
</dbReference>
<evidence type="ECO:0000256" key="8">
    <source>
        <dbReference type="ARBA" id="ARBA00029595"/>
    </source>
</evidence>
<evidence type="ECO:0000256" key="1">
    <source>
        <dbReference type="ARBA" id="ARBA00003228"/>
    </source>
</evidence>
<sequence>MEPVAMAVGELEQAKRCLGEALGENSKAYWANMKLWFRQKISKEEFDIEARRLLTHDNVHLHNDFLLSILTKCQIMVSVPGRSSKSSRKKKLPSLRGKFEVRACSISTFQAIIVNTCLVEVYLSHFCLNASVGTQGLNMTEEEMEAQVAMLSACSGTEIPPKLPPAGLYDLLEALQVAKFRFDCLCISVAPLMALIKREYVLFHKRIAYLSVNRNEDVKCNETQKRGSFITRSC</sequence>
<protein>
    <recommendedName>
        <fullName evidence="4">Transcriptional adapter 1</fullName>
    </recommendedName>
    <alternativeName>
        <fullName evidence="8">Transcriptional adapter 1-like protein</fullName>
    </alternativeName>
</protein>
<evidence type="ECO:0000256" key="7">
    <source>
        <dbReference type="ARBA" id="ARBA00023242"/>
    </source>
</evidence>
<evidence type="ECO:0000313" key="9">
    <source>
        <dbReference type="Ensembl" id="ENSEBUP00000022829.1"/>
    </source>
</evidence>
<evidence type="ECO:0000256" key="2">
    <source>
        <dbReference type="ARBA" id="ARBA00004123"/>
    </source>
</evidence>
<keyword evidence="6" id="KW-0804">Transcription</keyword>
<name>A0A8C4WZR3_EPTBU</name>
<dbReference type="GO" id="GO:0005634">
    <property type="term" value="C:nucleus"/>
    <property type="evidence" value="ECO:0007669"/>
    <property type="project" value="UniProtKB-SubCell"/>
</dbReference>
<accession>A0A8C4WZR3</accession>
<dbReference type="Proteomes" id="UP000694388">
    <property type="component" value="Unplaced"/>
</dbReference>
<evidence type="ECO:0000256" key="5">
    <source>
        <dbReference type="ARBA" id="ARBA00023015"/>
    </source>
</evidence>
<evidence type="ECO:0000256" key="4">
    <source>
        <dbReference type="ARBA" id="ARBA00018547"/>
    </source>
</evidence>
<evidence type="ECO:0000256" key="6">
    <source>
        <dbReference type="ARBA" id="ARBA00023163"/>
    </source>
</evidence>
<keyword evidence="5" id="KW-0805">Transcription regulation</keyword>
<keyword evidence="7" id="KW-0539">Nucleus</keyword>
<evidence type="ECO:0000256" key="3">
    <source>
        <dbReference type="ARBA" id="ARBA00010314"/>
    </source>
</evidence>
<dbReference type="Pfam" id="PF12767">
    <property type="entry name" value="SAGA-Tad1"/>
    <property type="match status" value="1"/>
</dbReference>
<organism evidence="9 10">
    <name type="scientific">Eptatretus burgeri</name>
    <name type="common">Inshore hagfish</name>
    <dbReference type="NCBI Taxonomy" id="7764"/>
    <lineage>
        <taxon>Eukaryota</taxon>
        <taxon>Metazoa</taxon>
        <taxon>Chordata</taxon>
        <taxon>Craniata</taxon>
        <taxon>Vertebrata</taxon>
        <taxon>Cyclostomata</taxon>
        <taxon>Myxini</taxon>
        <taxon>Myxiniformes</taxon>
        <taxon>Myxinidae</taxon>
        <taxon>Eptatretinae</taxon>
        <taxon>Eptatretus</taxon>
    </lineage>
</organism>